<keyword evidence="2" id="KW-0479">Metal-binding</keyword>
<dbReference type="NCBIfam" id="TIGR02604">
    <property type="entry name" value="Piru_Ver_Nterm"/>
    <property type="match status" value="1"/>
</dbReference>
<reference evidence="9 10" key="1">
    <citation type="submission" date="2015-07" db="EMBL/GenBank/DDBJ databases">
        <authorList>
            <person name="Kim K.M."/>
        </authorList>
    </citation>
    <scope>NUCLEOTIDE SEQUENCE [LARGE SCALE GENOMIC DNA]</scope>
    <source>
        <strain evidence="9 10">KCTC 12363</strain>
    </source>
</reference>
<dbReference type="AlphaFoldDB" id="A0A0H4P6M9"/>
<dbReference type="Pfam" id="PF13472">
    <property type="entry name" value="Lipase_GDSL_2"/>
    <property type="match status" value="1"/>
</dbReference>
<dbReference type="SUPFAM" id="SSF52266">
    <property type="entry name" value="SGNH hydrolase"/>
    <property type="match status" value="1"/>
</dbReference>
<dbReference type="CDD" id="cd04233">
    <property type="entry name" value="Auracyanin"/>
    <property type="match status" value="1"/>
</dbReference>
<dbReference type="PATRIC" id="fig|320787.5.peg.379"/>
<dbReference type="InterPro" id="IPR013428">
    <property type="entry name" value="Membrane-bound_put_N"/>
</dbReference>
<dbReference type="GO" id="GO:0016788">
    <property type="term" value="F:hydrolase activity, acting on ester bonds"/>
    <property type="evidence" value="ECO:0007669"/>
    <property type="project" value="UniProtKB-ARBA"/>
</dbReference>
<feature type="domain" description="SGNH hydrolase-type esterase" evidence="7">
    <location>
        <begin position="46"/>
        <end position="226"/>
    </location>
</feature>
<dbReference type="PROSITE" id="PS00196">
    <property type="entry name" value="COPPER_BLUE"/>
    <property type="match status" value="1"/>
</dbReference>
<gene>
    <name evidence="9" type="ORF">CA2015_0335</name>
</gene>
<evidence type="ECO:0000256" key="4">
    <source>
        <dbReference type="ARBA" id="ARBA00023008"/>
    </source>
</evidence>
<accession>A0A0H4P6M9</accession>
<evidence type="ECO:0000259" key="6">
    <source>
        <dbReference type="Pfam" id="PF00127"/>
    </source>
</evidence>
<feature type="domain" description="DUF7133" evidence="8">
    <location>
        <begin position="663"/>
        <end position="715"/>
    </location>
</feature>
<name>A0A0H4P6M9_9BACT</name>
<organism evidence="9 10">
    <name type="scientific">Cyclobacterium amurskyense</name>
    <dbReference type="NCBI Taxonomy" id="320787"/>
    <lineage>
        <taxon>Bacteria</taxon>
        <taxon>Pseudomonadati</taxon>
        <taxon>Bacteroidota</taxon>
        <taxon>Cytophagia</taxon>
        <taxon>Cytophagales</taxon>
        <taxon>Cyclobacteriaceae</taxon>
        <taxon>Cyclobacterium</taxon>
    </lineage>
</organism>
<dbReference type="InterPro" id="IPR008972">
    <property type="entry name" value="Cupredoxin"/>
</dbReference>
<dbReference type="GO" id="GO:0005507">
    <property type="term" value="F:copper ion binding"/>
    <property type="evidence" value="ECO:0007669"/>
    <property type="project" value="InterPro"/>
</dbReference>
<proteinExistence type="predicted"/>
<dbReference type="PANTHER" id="PTHR33546">
    <property type="entry name" value="LARGE, MULTIFUNCTIONAL SECRETED PROTEIN-RELATED"/>
    <property type="match status" value="1"/>
</dbReference>
<dbReference type="CDD" id="cd01834">
    <property type="entry name" value="SGNH_hydrolase_like_2"/>
    <property type="match status" value="1"/>
</dbReference>
<dbReference type="InterPro" id="IPR028871">
    <property type="entry name" value="BlueCu_1_BS"/>
</dbReference>
<sequence length="1012" mass="114184">MRLLKNSRNPIRVVHSFILLGSLIYLGACSSKSDFSFSEGDRIAIVGNSLAERFQHDGWMETYLQAANPGKKLVFRNLGYSGDQVHYRPRAHEGFGDSDSHLSKVKANVIFSFFGYNESFDNQPENFKKQLSLWIDHLRTQKYDSVNVPKVVLFSPIAHEDLGSPNLPDGSENNPRLQAYTQAMAEVAEEKEVVFVDLFEATKQMYQIIEEPLTINGIHLNEKGNQEVGKFIAETLMGGSLNEDQVALDSIRSTVKDKNLYWFHKYRAISGNDVWGTRSIQDGNYKTLQRELEMLDVMTANRDEKIWARANGEDLEVDDSNMPDPVMVGTHIVRDLTYVDPEEAIERMTVPDDLEVNLFAAEDEFPEIINPVALQVDTKGNIWVASWSTYPKWEPGREMSDRLAYLSDEDGDGKADKVTTFAYVPHPTGFEFWNGGVIVISAPDVWFLKDTDGDGVADFKERLFGGLGSDDSHHTANNLIYAPDGNIYYQRGIFILENIETPYRKSEESGSPGLYRFNPRTSDFSFMVENTPNAHGISIDRWGNPLITDGTTGKAFQVYYKRTVTSTTDTNEFDKRPLFKQTIRPITSNQILSSQHFPEKYENNFLIYNVIGFQGIKRYQLEYKDMGVVEGVEAGDLVFTGNDPTFRPSSEAQPRVVPPGYTGDPNFRPSDGVIGKDGALYFGDWHNAIITHSPYNLRDINRDQAHGRIYRITAKNRPLQEPVAIYGEPVEKLLELFKSPVDGIRHSVRVELSGRDTKEVIEKAQTYAKTLDPQSKDDALPMLEILWLHQQHNVKNNELLKTVLRSPEEKARIAAQKVAWFWSDRDSHRRGGTTADISGMQFRTFYEKFWENADSTKVEEKHEDMKGHANMAPAKKANESGKRKLELQKDPIAKLTIVAELLAFDVSEFTVKAGQQIELTVDNKDLMEHNIVIVEPGAADEVASLAIALGDDGPAKQYLPKSPKIITASKLLNGKTVETMKFKAPTKPGDYQFVCTFPGHAPVMRGIMRVLP</sequence>
<dbReference type="GO" id="GO:0009055">
    <property type="term" value="F:electron transfer activity"/>
    <property type="evidence" value="ECO:0007669"/>
    <property type="project" value="InterPro"/>
</dbReference>
<feature type="domain" description="Blue (type 1) copper" evidence="6">
    <location>
        <begin position="896"/>
        <end position="1010"/>
    </location>
</feature>
<keyword evidence="1" id="KW-0813">Transport</keyword>
<evidence type="ECO:0000256" key="1">
    <source>
        <dbReference type="ARBA" id="ARBA00022448"/>
    </source>
</evidence>
<feature type="region of interest" description="Disordered" evidence="5">
    <location>
        <begin position="643"/>
        <end position="668"/>
    </location>
</feature>
<dbReference type="SUPFAM" id="SSF63829">
    <property type="entry name" value="Calcium-dependent phosphotriesterase"/>
    <property type="match status" value="2"/>
</dbReference>
<keyword evidence="10" id="KW-1185">Reference proteome</keyword>
<dbReference type="Gene3D" id="2.60.40.420">
    <property type="entry name" value="Cupredoxins - blue copper proteins"/>
    <property type="match status" value="1"/>
</dbReference>
<evidence type="ECO:0000259" key="8">
    <source>
        <dbReference type="Pfam" id="PF23500"/>
    </source>
</evidence>
<keyword evidence="3" id="KW-0249">Electron transport</keyword>
<dbReference type="InterPro" id="IPR036514">
    <property type="entry name" value="SGNH_hydro_sf"/>
</dbReference>
<dbReference type="InterPro" id="IPR055557">
    <property type="entry name" value="DUF7133"/>
</dbReference>
<dbReference type="InterPro" id="IPR013830">
    <property type="entry name" value="SGNH_hydro"/>
</dbReference>
<dbReference type="Proteomes" id="UP000036520">
    <property type="component" value="Chromosome"/>
</dbReference>
<protein>
    <submittedName>
        <fullName evidence="9">Putative cytochrome c</fullName>
    </submittedName>
</protein>
<dbReference type="InterPro" id="IPR000923">
    <property type="entry name" value="BlueCu_1"/>
</dbReference>
<evidence type="ECO:0000313" key="9">
    <source>
        <dbReference type="EMBL" id="AKP49814.1"/>
    </source>
</evidence>
<dbReference type="RefSeq" id="WP_048640315.1">
    <property type="nucleotide sequence ID" value="NZ_CP012040.1"/>
</dbReference>
<dbReference type="KEGG" id="camu:CA2015_0335"/>
<evidence type="ECO:0000256" key="5">
    <source>
        <dbReference type="SAM" id="MobiDB-lite"/>
    </source>
</evidence>
<dbReference type="Pfam" id="PF00127">
    <property type="entry name" value="Copper-bind"/>
    <property type="match status" value="1"/>
</dbReference>
<evidence type="ECO:0000259" key="7">
    <source>
        <dbReference type="Pfam" id="PF13472"/>
    </source>
</evidence>
<feature type="domain" description="DUF7133" evidence="8">
    <location>
        <begin position="341"/>
        <end position="571"/>
    </location>
</feature>
<evidence type="ECO:0000256" key="3">
    <source>
        <dbReference type="ARBA" id="ARBA00022982"/>
    </source>
</evidence>
<feature type="region of interest" description="Disordered" evidence="5">
    <location>
        <begin position="864"/>
        <end position="883"/>
    </location>
</feature>
<dbReference type="EMBL" id="CP012040">
    <property type="protein sequence ID" value="AKP49814.1"/>
    <property type="molecule type" value="Genomic_DNA"/>
</dbReference>
<dbReference type="PANTHER" id="PTHR33546:SF1">
    <property type="entry name" value="LARGE, MULTIFUNCTIONAL SECRETED PROTEIN"/>
    <property type="match status" value="1"/>
</dbReference>
<dbReference type="SUPFAM" id="SSF49503">
    <property type="entry name" value="Cupredoxins"/>
    <property type="match status" value="1"/>
</dbReference>
<dbReference type="Gene3D" id="3.40.50.1110">
    <property type="entry name" value="SGNH hydrolase"/>
    <property type="match status" value="1"/>
</dbReference>
<evidence type="ECO:0000256" key="2">
    <source>
        <dbReference type="ARBA" id="ARBA00022723"/>
    </source>
</evidence>
<dbReference type="Pfam" id="PF23500">
    <property type="entry name" value="DUF7133"/>
    <property type="match status" value="2"/>
</dbReference>
<evidence type="ECO:0000313" key="10">
    <source>
        <dbReference type="Proteomes" id="UP000036520"/>
    </source>
</evidence>
<keyword evidence="4" id="KW-0186">Copper</keyword>
<dbReference type="STRING" id="320787.CA2015_0335"/>
<dbReference type="OrthoDB" id="9808161at2"/>